<proteinExistence type="inferred from homology"/>
<keyword evidence="1" id="KW-0812">Transmembrane</keyword>
<dbReference type="PANTHER" id="PTHR40094">
    <property type="entry name" value="ALPHA-2-MACROGLOBULIN HOMOLOG"/>
    <property type="match status" value="1"/>
</dbReference>
<evidence type="ECO:0000256" key="2">
    <source>
        <dbReference type="SAM" id="SignalP"/>
    </source>
</evidence>
<dbReference type="InterPro" id="IPR039426">
    <property type="entry name" value="TonB-dep_rcpt-like"/>
</dbReference>
<dbReference type="Pfam" id="PF00207">
    <property type="entry name" value="A2M"/>
    <property type="match status" value="1"/>
</dbReference>
<dbReference type="PROSITE" id="PS52016">
    <property type="entry name" value="TONB_DEPENDENT_REC_3"/>
    <property type="match status" value="1"/>
</dbReference>
<accession>A0ABP7PXQ9</accession>
<dbReference type="PANTHER" id="PTHR40094:SF1">
    <property type="entry name" value="UBIQUITIN DOMAIN-CONTAINING PROTEIN"/>
    <property type="match status" value="1"/>
</dbReference>
<evidence type="ECO:0000313" key="4">
    <source>
        <dbReference type="EMBL" id="GAA3972886.1"/>
    </source>
</evidence>
<dbReference type="InterPro" id="IPR008969">
    <property type="entry name" value="CarboxyPept-like_regulatory"/>
</dbReference>
<organism evidence="4 5">
    <name type="scientific">Mucilaginibacter dorajii</name>
    <dbReference type="NCBI Taxonomy" id="692994"/>
    <lineage>
        <taxon>Bacteria</taxon>
        <taxon>Pseudomonadati</taxon>
        <taxon>Bacteroidota</taxon>
        <taxon>Sphingobacteriia</taxon>
        <taxon>Sphingobacteriales</taxon>
        <taxon>Sphingobacteriaceae</taxon>
        <taxon>Mucilaginibacter</taxon>
    </lineage>
</organism>
<dbReference type="RefSeq" id="WP_259097687.1">
    <property type="nucleotide sequence ID" value="NZ_BAAAZC010000017.1"/>
</dbReference>
<keyword evidence="1" id="KW-0998">Cell outer membrane</keyword>
<dbReference type="InterPro" id="IPR008930">
    <property type="entry name" value="Terpenoid_cyclase/PrenylTrfase"/>
</dbReference>
<dbReference type="Pfam" id="PF17973">
    <property type="entry name" value="bMG10"/>
    <property type="match status" value="1"/>
</dbReference>
<evidence type="ECO:0000313" key="5">
    <source>
        <dbReference type="Proteomes" id="UP001500742"/>
    </source>
</evidence>
<dbReference type="InterPro" id="IPR037066">
    <property type="entry name" value="Plug_dom_sf"/>
</dbReference>
<dbReference type="Gene3D" id="1.50.10.20">
    <property type="match status" value="1"/>
</dbReference>
<dbReference type="Gene3D" id="2.170.130.10">
    <property type="entry name" value="TonB-dependent receptor, plug domain"/>
    <property type="match status" value="1"/>
</dbReference>
<dbReference type="EMBL" id="BAAAZC010000017">
    <property type="protein sequence ID" value="GAA3972886.1"/>
    <property type="molecule type" value="Genomic_DNA"/>
</dbReference>
<keyword evidence="1" id="KW-0472">Membrane</keyword>
<keyword evidence="2" id="KW-0732">Signal</keyword>
<comment type="caution">
    <text evidence="4">The sequence shown here is derived from an EMBL/GenBank/DDBJ whole genome shotgun (WGS) entry which is preliminary data.</text>
</comment>
<feature type="signal peptide" evidence="2">
    <location>
        <begin position="1"/>
        <end position="24"/>
    </location>
</feature>
<dbReference type="InterPro" id="IPR012910">
    <property type="entry name" value="Plug_dom"/>
</dbReference>
<keyword evidence="1" id="KW-1134">Transmembrane beta strand</keyword>
<dbReference type="SUPFAM" id="SSF48239">
    <property type="entry name" value="Terpenoid cyclases/Protein prenyltransferases"/>
    <property type="match status" value="1"/>
</dbReference>
<keyword evidence="1" id="KW-0813">Transport</keyword>
<dbReference type="Gene3D" id="2.60.40.1120">
    <property type="entry name" value="Carboxypeptidase-like, regulatory domain"/>
    <property type="match status" value="1"/>
</dbReference>
<feature type="domain" description="Alpha-2-macroglobulin" evidence="3">
    <location>
        <begin position="1329"/>
        <end position="1418"/>
    </location>
</feature>
<dbReference type="InterPro" id="IPR001599">
    <property type="entry name" value="Macroglobln_a2"/>
</dbReference>
<dbReference type="SMART" id="SM01360">
    <property type="entry name" value="A2M"/>
    <property type="match status" value="1"/>
</dbReference>
<dbReference type="SUPFAM" id="SSF49464">
    <property type="entry name" value="Carboxypeptidase regulatory domain-like"/>
    <property type="match status" value="1"/>
</dbReference>
<reference evidence="5" key="1">
    <citation type="journal article" date="2019" name="Int. J. Syst. Evol. Microbiol.">
        <title>The Global Catalogue of Microorganisms (GCM) 10K type strain sequencing project: providing services to taxonomists for standard genome sequencing and annotation.</title>
        <authorList>
            <consortium name="The Broad Institute Genomics Platform"/>
            <consortium name="The Broad Institute Genome Sequencing Center for Infectious Disease"/>
            <person name="Wu L."/>
            <person name="Ma J."/>
        </authorList>
    </citation>
    <scope>NUCLEOTIDE SEQUENCE [LARGE SCALE GENOMIC DNA]</scope>
    <source>
        <strain evidence="5">JCM 16601</strain>
    </source>
</reference>
<comment type="similarity">
    <text evidence="1">Belongs to the TonB-dependent receptor family.</text>
</comment>
<gene>
    <name evidence="4" type="ORF">GCM10022210_23650</name>
</gene>
<comment type="subcellular location">
    <subcellularLocation>
        <location evidence="1">Cell outer membrane</location>
        <topology evidence="1">Multi-pass membrane protein</topology>
    </subcellularLocation>
</comment>
<dbReference type="Proteomes" id="UP001500742">
    <property type="component" value="Unassembled WGS sequence"/>
</dbReference>
<feature type="chain" id="PRO_5045355094" description="Alpha-2-macroglobulin domain-containing protein" evidence="2">
    <location>
        <begin position="25"/>
        <end position="1965"/>
    </location>
</feature>
<evidence type="ECO:0000259" key="3">
    <source>
        <dbReference type="SMART" id="SM01360"/>
    </source>
</evidence>
<dbReference type="Gene3D" id="2.20.130.20">
    <property type="match status" value="1"/>
</dbReference>
<sequence length="1965" mass="222018">MSSFYKKAISLSALLCGFTVAVFAQRPLTLSKERSYYTYIYKLTTAQVSKFYTHPDDSLNENILHHPIDSFKTSSYWENALPAGNYIKVAADKDRLTYSLIENHSAFIKLLHNDYDRRLIILDKQGNNIRNARVLYNGKTLGYDVKSGTWHSKSPKKISTVQVDFDGIANFFTVKEEDYDRDDNDKNSWLSSFWKSIKRIFSKGDDNDRYRQRYPQKPKPYSSFVIFNKPKYKPNDTVRFKAFILYSKSKLPVTQKKLDVRLCEGSYASNGKKIGTVGGYRPGGFEYSFALGDSIRLDEYYNIALVDPDYKQPKNDEGKGQSLYNDPAVLAYGGFKYEDYELKSTKFNLRTDKKEHWRGNPMAVYLKATDENDLPVPDGSVTLTLTSNSASSYTQTKVFVPDTLWTKQLPLDAVGETKVVIPDSIFPHANISYQLNAVFLNSANEERHESKYLNFDDKRFNINTDLSGDTLKASLQELGKSTKGTAIISAFNANEDTISKVKVTLPANIIINPAAYTYNIEADSTDKDVELKDFNGGISIESDRSSDSLFVKVINTRKLHFWYSVFAGNKLIDAGEADNLTYRKAYKGQNMVTFWINYIWAGVNHNEQARLLYRKDLLTINVKQPVTVYPGQQVTTDIVVTDNAGKPVANADITAWALTRKFEGYRAPGLPYLGYNLKYRKTLKPYETDKTDADGSIKLNWNRWSREMGLDSIEYYKFTHPKKMYTIEESGIDTITQIAPFVIKSGVIEPVHILYIDGKPVYFSQAQQLQRYSFEASPGKHQLRFRTNNRSFKVDSVNVQHAKKLILSVNEDAFEGDKVSDTLSNYEASLLNNYFVTIVNNFDHQMALIRQDKLLYYLNPGADNRNEILTGPLPSNIVTLDVKGQDSKTFVAEPDFSYLFQPGLLKQRSIPAKFPFNLKISDAPAATDYTQYVLTWRAADSLWQNYLDNRANTTQLFNNQFISGDETGKLRIEREVLKKEIPDLIRNIIIYRYNEPNFLRIFPGNAIDLGSLEKGKYRVMYLLRGGKYDMLENITIKPRGTNFYKVHIVATHPRDSVSIKIINVVDSRLDGRYHNNLDQDDDATKIKEAFNDKYTPVSNYLNMMTGMVIDKKDKSPLPGVSVRIKGTSTGTVTNTQGHFSLKVPANGKLTINYIGYESKEITITPNADVAVILEPSSKHLQEVVVIGYGTQKRSELTGSVSVVSSGYFNIASNNISNLLAGRIGGVQVVNGETPGSTDKIYIRGVALPSGGSPLYIVDGEIVSNMAGININDVDELNVLKSSAAEALYGTRAVNGVIIITTKKKKQEAQLPAATQQNDQTLRKNFADYAYWQPKLTTDAQGKASFTATFPDDITSWRTFVAGITGHKQVGFAENQIKSFKPLSANFIAPQFAVTGDEMKLIGKVLNYNATPATLTRTFTYNGQQLKQDALSVDNSKIDTLSIIASATDSLNFEYTIKRDNGYFDGERRKVPVIKQGIEETKGIFQALNSDTTVNLKFDPAMGPVTLRAEASVLPTLAEESRKLREYKYLCNEQLASKLKGLLAERQIKKFLGEDFKYDKNIKEVIKKLQGNRKSNGTWGWWKDTDEELWISLHAVEALLAAQKEGYSVELDQQKLTDYLVYQLESYHGADKLACLELLHKLHAKVDYAKYVGIIEKEYKAVKLNTGFALSGYDKLRLMLVKQESGLSIKLDSLLGKEQHTLFGNIYWGEEGYRFFDNSIQLSVLAYQIIKNDGKHPELLQKIRGYFLEQRGHGDWRNTYESALILETILPDLLIENKEVKAASITLKGSKNETVTQFPYSAKLNAGNLSISKTGSLPVYITGSQQFWNTKPEKVNKDFTVNTWFERKDQKIAKLKGGEVVTLQTEVTAKGDADFVMIEVPIPAGCSYESKDQAWGNNEVHREYFKEKVSIFCRKLKQGTYTFSINLIPRYDGKYTLNPAKAEMMYFPVFYGREGMKSISIGSTGR</sequence>
<dbReference type="InterPro" id="IPR041246">
    <property type="entry name" value="Bact_MG10"/>
</dbReference>
<dbReference type="InterPro" id="IPR051802">
    <property type="entry name" value="YfhM-like"/>
</dbReference>
<dbReference type="CDD" id="cd00688">
    <property type="entry name" value="ISOPREN_C2_like"/>
    <property type="match status" value="1"/>
</dbReference>
<protein>
    <recommendedName>
        <fullName evidence="3">Alpha-2-macroglobulin domain-containing protein</fullName>
    </recommendedName>
</protein>
<name>A0ABP7PXQ9_9SPHI</name>
<dbReference type="SUPFAM" id="SSF56935">
    <property type="entry name" value="Porins"/>
    <property type="match status" value="1"/>
</dbReference>
<evidence type="ECO:0000256" key="1">
    <source>
        <dbReference type="PROSITE-ProRule" id="PRU01360"/>
    </source>
</evidence>
<dbReference type="Pfam" id="PF13715">
    <property type="entry name" value="CarbopepD_reg_2"/>
    <property type="match status" value="1"/>
</dbReference>
<dbReference type="Pfam" id="PF07715">
    <property type="entry name" value="Plug"/>
    <property type="match status" value="1"/>
</dbReference>
<keyword evidence="5" id="KW-1185">Reference proteome</keyword>